<dbReference type="Pfam" id="PF17111">
    <property type="entry name" value="PigL_N"/>
    <property type="match status" value="1"/>
</dbReference>
<name>A0A167T380_PENCH</name>
<dbReference type="Proteomes" id="UP000076449">
    <property type="component" value="Chromosome II"/>
</dbReference>
<proteinExistence type="predicted"/>
<reference evidence="2" key="1">
    <citation type="journal article" date="2014" name="Genome Announc.">
        <title>Complete sequencing and chromosome-scale genome assembly of the industrial progenitor strain P2niaD18 from the penicillin producer Penicillium chrysogenum.</title>
        <authorList>
            <person name="Specht T."/>
            <person name="Dahlmann T.A."/>
            <person name="Zadra I."/>
            <person name="Kurnsteiner H."/>
            <person name="Kuck U."/>
        </authorList>
    </citation>
    <scope>NUCLEOTIDE SEQUENCE [LARGE SCALE GENOMIC DNA]</scope>
    <source>
        <strain evidence="2">P2niaD18</strain>
    </source>
</reference>
<dbReference type="EMBL" id="CM002799">
    <property type="protein sequence ID" value="KZN87839.1"/>
    <property type="molecule type" value="Genomic_DNA"/>
</dbReference>
<evidence type="ECO:0000259" key="1">
    <source>
        <dbReference type="Pfam" id="PF17111"/>
    </source>
</evidence>
<accession>A0A167T380</accession>
<feature type="domain" description="Azaphilone pigments biosynthesis cluster protein L N-terminal" evidence="1">
    <location>
        <begin position="19"/>
        <end position="221"/>
    </location>
</feature>
<organism evidence="2">
    <name type="scientific">Penicillium chrysogenum</name>
    <name type="common">Penicillium notatum</name>
    <dbReference type="NCBI Taxonomy" id="5076"/>
    <lineage>
        <taxon>Eukaryota</taxon>
        <taxon>Fungi</taxon>
        <taxon>Dikarya</taxon>
        <taxon>Ascomycota</taxon>
        <taxon>Pezizomycotina</taxon>
        <taxon>Eurotiomycetes</taxon>
        <taxon>Eurotiomycetidae</taxon>
        <taxon>Eurotiales</taxon>
        <taxon>Aspergillaceae</taxon>
        <taxon>Penicillium</taxon>
        <taxon>Penicillium chrysogenum species complex</taxon>
    </lineage>
</organism>
<protein>
    <recommendedName>
        <fullName evidence="1">Azaphilone pigments biosynthesis cluster protein L N-terminal domain-containing protein</fullName>
    </recommendedName>
</protein>
<gene>
    <name evidence="2" type="ORF">EN45_064000</name>
</gene>
<sequence>MTLPLEHKTVCLQIPVMVDPISMISLIALAAQSVLTLTDLIKDYRGLDDTLQGLVGGLEALQEAIQALEKPAALDEENFRKLSRLLSACTKRCDDLTQLIQQCSAHPRKNRQSIRDWLTYRFTVNDISEFRGQIDDFKTTILIHMSAIAIKKNEANEEQVQRHHQMIAATLPRLEKRLDDVTDMLQNPSRATGQRSGDERDKWSRLAEERADTINCIAICKTARQDITRRYLPAHQHWTGSSTTELGDRLVSLEMQRKRQEQAREVLAAQVRVISAAQNRWDLRNISAGEYTSQSMVSNSGAGFSADNVRAGNGTMQAFGTIDAASLQQLSANHAANMHMHMLAVRENKTNHVPEERWDESSVNTAVCTVKTTTLVVTPRREGLVREECREEFASGGLRLVHEGPQFSF</sequence>
<evidence type="ECO:0000313" key="2">
    <source>
        <dbReference type="EMBL" id="KZN87839.1"/>
    </source>
</evidence>
<dbReference type="InterPro" id="IPR031348">
    <property type="entry name" value="PigL_N"/>
</dbReference>
<dbReference type="AlphaFoldDB" id="A0A167T380"/>